<dbReference type="AlphaFoldDB" id="B7VS85"/>
<dbReference type="STRING" id="575788.VS_II1105"/>
<feature type="transmembrane region" description="Helical" evidence="2">
    <location>
        <begin position="12"/>
        <end position="31"/>
    </location>
</feature>
<dbReference type="Proteomes" id="UP000009100">
    <property type="component" value="Chromosome 2"/>
</dbReference>
<dbReference type="PATRIC" id="fig|575788.5.peg.1042"/>
<dbReference type="KEGG" id="vsp:VS_II1105"/>
<keyword evidence="2" id="KW-0472">Membrane</keyword>
<evidence type="ECO:0000313" key="3">
    <source>
        <dbReference type="EMBL" id="CAV27003.1"/>
    </source>
</evidence>
<proteinExistence type="predicted"/>
<feature type="coiled-coil region" evidence="1">
    <location>
        <begin position="143"/>
        <end position="171"/>
    </location>
</feature>
<feature type="transmembrane region" description="Helical" evidence="2">
    <location>
        <begin position="126"/>
        <end position="144"/>
    </location>
</feature>
<dbReference type="EMBL" id="FM954973">
    <property type="protein sequence ID" value="CAV27003.1"/>
    <property type="molecule type" value="Genomic_DNA"/>
</dbReference>
<dbReference type="HOGENOM" id="CLU_601213_0_0_6"/>
<organism evidence="3 4">
    <name type="scientific">Vibrio atlanticus (strain LGP32)</name>
    <name type="common">Vibrio splendidus (strain Mel32)</name>
    <dbReference type="NCBI Taxonomy" id="575788"/>
    <lineage>
        <taxon>Bacteria</taxon>
        <taxon>Pseudomonadati</taxon>
        <taxon>Pseudomonadota</taxon>
        <taxon>Gammaproteobacteria</taxon>
        <taxon>Vibrionales</taxon>
        <taxon>Vibrionaceae</taxon>
        <taxon>Vibrio</taxon>
    </lineage>
</organism>
<evidence type="ECO:0000256" key="2">
    <source>
        <dbReference type="SAM" id="Phobius"/>
    </source>
</evidence>
<keyword evidence="2" id="KW-0812">Transmembrane</keyword>
<gene>
    <name evidence="3" type="ordered locus">VS_II1105</name>
</gene>
<keyword evidence="1" id="KW-0175">Coiled coil</keyword>
<name>B7VS85_VIBA3</name>
<accession>B7VS85</accession>
<feature type="transmembrane region" description="Helical" evidence="2">
    <location>
        <begin position="66"/>
        <end position="88"/>
    </location>
</feature>
<evidence type="ECO:0008006" key="5">
    <source>
        <dbReference type="Google" id="ProtNLM"/>
    </source>
</evidence>
<reference evidence="3 4" key="1">
    <citation type="submission" date="2009-02" db="EMBL/GenBank/DDBJ databases">
        <title>Vibrio splendidus str. LGP32 complete genome.</title>
        <authorList>
            <person name="Mazel D."/>
            <person name="Le Roux F."/>
        </authorList>
    </citation>
    <scope>NUCLEOTIDE SEQUENCE [LARGE SCALE GENOMIC DNA]</scope>
    <source>
        <strain evidence="3 4">LGP32</strain>
    </source>
</reference>
<sequence>MTTNKHPRIFTVLFSIIAGLFIGSTTGIIPIRSPEFTALITLIGVFSAATLAAYPLFNRSESKNSYLIPILLGGVALVLLAILFISVLSPDSIHVDLGSEQQTTQTVQASMTQVESYFDTNAFGSWAAWFAAFGTIGTLVFLVNQHNQMRKEQKAQQNELISERLKREEHERKQQDMWQEQRELLKVQKLQIHRELFFEKLSEIELSANTHFEFYEKGILHDSLFNMRGINLSIDNTNFVVKKLHTAFSRINTILDSPPSELTFKELLNILHDIYRFYLYADPGEPKKPGDLSGTSCIKKHRFPVINVFDIDNQISALLRSYDIICSFGNHNVDVFANRSPVTKEFKLELIRFAASRNSGNSSYWLVKDKHERLNFVICLYDIIVNDKNYNTTWPSVHKLEQLFNSSQDLSSSLHSDFKFQALLTTCKRDLYEVGEMNEQNDRIIDQLRDIITSL</sequence>
<keyword evidence="2" id="KW-1133">Transmembrane helix</keyword>
<evidence type="ECO:0000256" key="1">
    <source>
        <dbReference type="SAM" id="Coils"/>
    </source>
</evidence>
<feature type="transmembrane region" description="Helical" evidence="2">
    <location>
        <begin position="37"/>
        <end position="57"/>
    </location>
</feature>
<protein>
    <recommendedName>
        <fullName evidence="5">Phage abortive infection protein</fullName>
    </recommendedName>
</protein>
<evidence type="ECO:0000313" key="4">
    <source>
        <dbReference type="Proteomes" id="UP000009100"/>
    </source>
</evidence>